<keyword evidence="2 5" id="KW-0647">Proteasome</keyword>
<feature type="compositionally biased region" description="Polar residues" evidence="3">
    <location>
        <begin position="244"/>
        <end position="257"/>
    </location>
</feature>
<reference evidence="5 7" key="1">
    <citation type="journal article" date="2013" name="Curr. Biol.">
        <title>Shared signatures of parasitism and phylogenomics unite Cryptomycota and microsporidia.</title>
        <authorList>
            <person name="James T.Y."/>
            <person name="Pelin A."/>
            <person name="Bonen L."/>
            <person name="Ahrendt S."/>
            <person name="Sain D."/>
            <person name="Corradi N."/>
            <person name="Stajich J.E."/>
        </authorList>
    </citation>
    <scope>NUCLEOTIDE SEQUENCE [LARGE SCALE GENOMIC DNA]</scope>
    <source>
        <strain evidence="5">CSF55</strain>
        <strain evidence="5">CSF55</strain>
    </source>
</reference>
<dbReference type="GO" id="GO:0008540">
    <property type="term" value="C:proteasome regulatory particle, base subcomplex"/>
    <property type="evidence" value="ECO:0007669"/>
    <property type="project" value="EnsemblFungi"/>
</dbReference>
<protein>
    <submittedName>
        <fullName evidence="5">Proteasome subunit Rpn10 domain-containing protein</fullName>
    </submittedName>
</protein>
<dbReference type="Proteomes" id="UP000030755">
    <property type="component" value="Unassembled WGS sequence"/>
</dbReference>
<evidence type="ECO:0000313" key="8">
    <source>
        <dbReference type="Proteomes" id="UP000281549"/>
    </source>
</evidence>
<dbReference type="HOGENOM" id="CLU_033293_1_0_1"/>
<dbReference type="PROSITE" id="PS50234">
    <property type="entry name" value="VWFA"/>
    <property type="match status" value="1"/>
</dbReference>
<reference evidence="8" key="2">
    <citation type="journal article" date="2018" name="Nat. Microbiol.">
        <title>Leveraging single-cell genomics to expand the fungal tree of life.</title>
        <authorList>
            <person name="Ahrendt S.R."/>
            <person name="Quandt C.A."/>
            <person name="Ciobanu D."/>
            <person name="Clum A."/>
            <person name="Salamov A."/>
            <person name="Andreopoulos B."/>
            <person name="Cheng J.F."/>
            <person name="Woyke T."/>
            <person name="Pelin A."/>
            <person name="Henrissat B."/>
            <person name="Reynolds N.K."/>
            <person name="Benny G.L."/>
            <person name="Smith M.E."/>
            <person name="James T.Y."/>
            <person name="Grigoriev I.V."/>
        </authorList>
    </citation>
    <scope>NUCLEOTIDE SEQUENCE [LARGE SCALE GENOMIC DNA]</scope>
    <source>
        <strain evidence="8">CSF55</strain>
    </source>
</reference>
<dbReference type="STRING" id="988480.A0A075AN44"/>
<dbReference type="GO" id="GO:0036435">
    <property type="term" value="F:K48-linked polyubiquitin modification-dependent protein binding"/>
    <property type="evidence" value="ECO:0007669"/>
    <property type="project" value="EnsemblFungi"/>
</dbReference>
<name>A0A075AN44_ROZAC</name>
<dbReference type="FunFam" id="3.40.50.410:FF:000005">
    <property type="entry name" value="26S proteasome non-ATPase regulatory subunit 4"/>
    <property type="match status" value="1"/>
</dbReference>
<dbReference type="GO" id="GO:0005634">
    <property type="term" value="C:nucleus"/>
    <property type="evidence" value="ECO:0007669"/>
    <property type="project" value="TreeGrafter"/>
</dbReference>
<evidence type="ECO:0000256" key="2">
    <source>
        <dbReference type="ARBA" id="ARBA00022942"/>
    </source>
</evidence>
<feature type="domain" description="VWFA" evidence="4">
    <location>
        <begin position="1"/>
        <end position="173"/>
    </location>
</feature>
<evidence type="ECO:0000313" key="5">
    <source>
        <dbReference type="EMBL" id="EPZ31143.1"/>
    </source>
</evidence>
<dbReference type="GO" id="GO:1990426">
    <property type="term" value="P:mitotic recombination-dependent replication fork processing"/>
    <property type="evidence" value="ECO:0007669"/>
    <property type="project" value="EnsemblFungi"/>
</dbReference>
<dbReference type="InterPro" id="IPR036465">
    <property type="entry name" value="vWFA_dom_sf"/>
</dbReference>
<dbReference type="OMA" id="QMSMQDQ"/>
<evidence type="ECO:0000259" key="4">
    <source>
        <dbReference type="PROSITE" id="PS50234"/>
    </source>
</evidence>
<feature type="region of interest" description="Disordered" evidence="3">
    <location>
        <begin position="210"/>
        <end position="284"/>
    </location>
</feature>
<dbReference type="Pfam" id="PF13519">
    <property type="entry name" value="VWA_2"/>
    <property type="match status" value="1"/>
</dbReference>
<dbReference type="GO" id="GO:0043248">
    <property type="term" value="P:proteasome assembly"/>
    <property type="evidence" value="ECO:0007669"/>
    <property type="project" value="EnsemblFungi"/>
</dbReference>
<dbReference type="SUPFAM" id="SSF53300">
    <property type="entry name" value="vWA-like"/>
    <property type="match status" value="1"/>
</dbReference>
<dbReference type="AlphaFoldDB" id="A0A075AN44"/>
<proteinExistence type="inferred from homology"/>
<reference evidence="6" key="3">
    <citation type="submission" date="2018-08" db="EMBL/GenBank/DDBJ databases">
        <title>Leveraging single-cell genomics to expand the Fungal Tree of Life.</title>
        <authorList>
            <consortium name="DOE Joint Genome Institute"/>
            <person name="Ahrendt S.R."/>
            <person name="Quandt C.A."/>
            <person name="Ciobanu D."/>
            <person name="Clum A."/>
            <person name="Salamov A."/>
            <person name="Andreopoulos B."/>
            <person name="Cheng J.-F."/>
            <person name="Woyke T."/>
            <person name="Pelin A."/>
            <person name="Henrissat B."/>
            <person name="Reynolds N."/>
            <person name="Benny G.L."/>
            <person name="Smith M.E."/>
            <person name="James T.Y."/>
            <person name="Grigoriev I.V."/>
        </authorList>
    </citation>
    <scope>NUCLEOTIDE SEQUENCE</scope>
    <source>
        <strain evidence="6">CSF55</strain>
    </source>
</reference>
<dbReference type="GO" id="GO:0008541">
    <property type="term" value="C:proteasome regulatory particle, lid subcomplex"/>
    <property type="evidence" value="ECO:0007669"/>
    <property type="project" value="EnsemblFungi"/>
</dbReference>
<evidence type="ECO:0000313" key="7">
    <source>
        <dbReference type="Proteomes" id="UP000030755"/>
    </source>
</evidence>
<dbReference type="PANTHER" id="PTHR10223:SF0">
    <property type="entry name" value="26S PROTEASOME NON-ATPASE REGULATORY SUBUNIT 4"/>
    <property type="match status" value="1"/>
</dbReference>
<sequence length="284" mass="31334">MRNGDYFPNRFDAQKDGVQLVFNAKFQGHQENTVGVLAMAGKAPEVLVTCTNTRGQVLNALHEMKVGGKIHFAHGIQIAQLALKHRLNKNQSQRIVAFVGSPITDTEEELIKLGKKLKKNGVAVDVVNFGEENENNQILVSFINNVNSNDNSHLVTIPPGTHQLSDMLVATPIVSSDGVIPSNPNDFEFGIDPSLDPELALALRISMEEERARQNQQEGGPYIDQPMETDEDEELRRALAMSMQDATSAEQDMTSMLQDLPGLDQNDPRVKDALNPNKSPKKDK</sequence>
<dbReference type="InterPro" id="IPR002035">
    <property type="entry name" value="VWF_A"/>
</dbReference>
<dbReference type="GO" id="GO:0120290">
    <property type="term" value="P:stalled replication fork localization to nuclear periphery"/>
    <property type="evidence" value="ECO:0007669"/>
    <property type="project" value="EnsemblFungi"/>
</dbReference>
<dbReference type="EMBL" id="ML006192">
    <property type="protein sequence ID" value="RKP16853.1"/>
    <property type="molecule type" value="Genomic_DNA"/>
</dbReference>
<dbReference type="GO" id="GO:0043161">
    <property type="term" value="P:proteasome-mediated ubiquitin-dependent protein catabolic process"/>
    <property type="evidence" value="ECO:0007669"/>
    <property type="project" value="EnsemblFungi"/>
</dbReference>
<gene>
    <name evidence="5" type="ORF">O9G_001054</name>
    <name evidence="6" type="ORF">ROZALSC1DRAFT_31289</name>
</gene>
<dbReference type="InterPro" id="IPR003903">
    <property type="entry name" value="UIM_dom"/>
</dbReference>
<dbReference type="Pfam" id="PF02809">
    <property type="entry name" value="UIM"/>
    <property type="match status" value="2"/>
</dbReference>
<evidence type="ECO:0000256" key="3">
    <source>
        <dbReference type="SAM" id="MobiDB-lite"/>
    </source>
</evidence>
<dbReference type="PROSITE" id="PS50330">
    <property type="entry name" value="UIM"/>
    <property type="match status" value="2"/>
</dbReference>
<dbReference type="GO" id="GO:0032436">
    <property type="term" value="P:positive regulation of proteasomal ubiquitin-dependent protein catabolic process"/>
    <property type="evidence" value="ECO:0007669"/>
    <property type="project" value="EnsemblFungi"/>
</dbReference>
<dbReference type="Gene3D" id="3.40.50.410">
    <property type="entry name" value="von Willebrand factor, type A domain"/>
    <property type="match status" value="1"/>
</dbReference>
<dbReference type="Gene3D" id="6.10.250.380">
    <property type="match status" value="1"/>
</dbReference>
<keyword evidence="7" id="KW-1185">Reference proteome</keyword>
<evidence type="ECO:0000256" key="1">
    <source>
        <dbReference type="ARBA" id="ARBA00005574"/>
    </source>
</evidence>
<dbReference type="OrthoDB" id="1731724at2759"/>
<dbReference type="InterPro" id="IPR027040">
    <property type="entry name" value="PSMD4"/>
</dbReference>
<accession>A0A075AN44</accession>
<evidence type="ECO:0000313" key="6">
    <source>
        <dbReference type="EMBL" id="RKP16853.1"/>
    </source>
</evidence>
<dbReference type="SMART" id="SM00726">
    <property type="entry name" value="UIM"/>
    <property type="match status" value="2"/>
</dbReference>
<dbReference type="GO" id="GO:0005829">
    <property type="term" value="C:cytosol"/>
    <property type="evidence" value="ECO:0007669"/>
    <property type="project" value="TreeGrafter"/>
</dbReference>
<dbReference type="EMBL" id="KE561300">
    <property type="protein sequence ID" value="EPZ31143.1"/>
    <property type="molecule type" value="Genomic_DNA"/>
</dbReference>
<dbReference type="Proteomes" id="UP000281549">
    <property type="component" value="Unassembled WGS sequence"/>
</dbReference>
<comment type="similarity">
    <text evidence="1">Belongs to the proteasome subunit S5A family.</text>
</comment>
<organism evidence="5 7">
    <name type="scientific">Rozella allomycis (strain CSF55)</name>
    <dbReference type="NCBI Taxonomy" id="988480"/>
    <lineage>
        <taxon>Eukaryota</taxon>
        <taxon>Fungi</taxon>
        <taxon>Fungi incertae sedis</taxon>
        <taxon>Cryptomycota</taxon>
        <taxon>Cryptomycota incertae sedis</taxon>
        <taxon>Rozella</taxon>
    </lineage>
</organism>
<dbReference type="PANTHER" id="PTHR10223">
    <property type="entry name" value="26S PROTEASOME NON-ATPASE REGULATORY SUBUNIT 4"/>
    <property type="match status" value="1"/>
</dbReference>